<evidence type="ECO:0000313" key="2">
    <source>
        <dbReference type="Proteomes" id="UP000198994"/>
    </source>
</evidence>
<dbReference type="InterPro" id="IPR010344">
    <property type="entry name" value="YbjH"/>
</dbReference>
<dbReference type="Proteomes" id="UP000198994">
    <property type="component" value="Unassembled WGS sequence"/>
</dbReference>
<dbReference type="AlphaFoldDB" id="A0A1G7LMC9"/>
<gene>
    <name evidence="1" type="ORF">SAMN04488105_12521</name>
</gene>
<name>A0A1G7LMC9_9RHOB</name>
<dbReference type="STRING" id="282683.SAMN04488105_12521"/>
<dbReference type="RefSeq" id="WP_089963752.1">
    <property type="nucleotide sequence ID" value="NZ_FNAV01000025.1"/>
</dbReference>
<accession>A0A1G7LMC9</accession>
<evidence type="ECO:0000313" key="1">
    <source>
        <dbReference type="EMBL" id="SDF50668.1"/>
    </source>
</evidence>
<reference evidence="2" key="1">
    <citation type="submission" date="2016-10" db="EMBL/GenBank/DDBJ databases">
        <authorList>
            <person name="Varghese N."/>
            <person name="Submissions S."/>
        </authorList>
    </citation>
    <scope>NUCLEOTIDE SEQUENCE [LARGE SCALE GENOMIC DNA]</scope>
    <source>
        <strain evidence="2">DSM 10146</strain>
    </source>
</reference>
<proteinExistence type="predicted"/>
<dbReference type="EMBL" id="FNAV01000025">
    <property type="protein sequence ID" value="SDF50668.1"/>
    <property type="molecule type" value="Genomic_DNA"/>
</dbReference>
<sequence length="720" mass="78866">MPIPRGGLRAALKTTVARRLSACLCVLAISAQPAVPQEDPWARPVLGFMGVPGILDMPTAHPMQDADFSLSLGVFEKTRRGTLHFQITPRLSGVFRYVNIEGYGTQDQYYDRSFDVRYLIAEEGRHTPAITVGLQDFGGTGVYASEYVVASKTFGRLRATGGIGWGRLGSYNGFTNPLGILSDRFETRPDGEDGIGQTGKLDARHWFRGDAGFFGGLQYAVNDRLLLSAEYSSDAYESEERRIDFDRKSSFNFGATYRIQDNIDLSAAWLYGSTFAVGLTYTFNPKTPNDYPGGLDQAPRAVQVRAPGSAADLGWTQQAGATQILRGDMQSFLAADGMVLESFAVDARTASTSVRTGTQVYPAQAVGRTARIMTQLMPASVERFEITLVTPGGMPVSTVTVNRSDLEELEHAPDGSWQSFARARIEDSGPGAATGVPEGAFPRYDWSFGPYLSAAYFDPENPLRLAFGLQLAGSFEPVQGLVLEGSVQQSLAENISGLPGSNSILPHVRSDANLYAGAADFTVANLTATKYFRPGEDLFGRVTAGYFEPMFGGLSGEILWKPSDSRLGLGLEVNYAKQREYEQGLGFLDYDVVTGHASAYYDAPGDFHYQVDVGRYLAEDWGATIGIDREFDNGIRIGAFATFTDVSFDDFGEGSFDKGVRFHIPLSALTGSRTDLSITRTIRPIQRDGGARLEMNTRLYEQVRAYQQPELQNEWGRFWR</sequence>
<keyword evidence="2" id="KW-1185">Reference proteome</keyword>
<organism evidence="1 2">
    <name type="scientific">Salipiger thiooxidans</name>
    <dbReference type="NCBI Taxonomy" id="282683"/>
    <lineage>
        <taxon>Bacteria</taxon>
        <taxon>Pseudomonadati</taxon>
        <taxon>Pseudomonadota</taxon>
        <taxon>Alphaproteobacteria</taxon>
        <taxon>Rhodobacterales</taxon>
        <taxon>Roseobacteraceae</taxon>
        <taxon>Salipiger</taxon>
    </lineage>
</organism>
<protein>
    <submittedName>
        <fullName evidence="1">Exopolysaccharide biosynthesis protein YbjH</fullName>
    </submittedName>
</protein>
<dbReference type="Pfam" id="PF06082">
    <property type="entry name" value="YjbH"/>
    <property type="match status" value="1"/>
</dbReference>
<dbReference type="OrthoDB" id="19542at2"/>
<dbReference type="SUPFAM" id="SSF56935">
    <property type="entry name" value="Porins"/>
    <property type="match status" value="1"/>
</dbReference>